<dbReference type="VEuPathDB" id="TrichDB:TVAG_238850"/>
<evidence type="ECO:0000313" key="2">
    <source>
        <dbReference type="EMBL" id="EAY20513.1"/>
    </source>
</evidence>
<keyword evidence="3" id="KW-1185">Reference proteome</keyword>
<protein>
    <submittedName>
        <fullName evidence="2">Uncharacterized protein</fullName>
    </submittedName>
</protein>
<name>A2DGB7_TRIV3</name>
<dbReference type="RefSeq" id="XP_001581499.1">
    <property type="nucleotide sequence ID" value="XM_001581449.1"/>
</dbReference>
<reference evidence="2" key="2">
    <citation type="journal article" date="2007" name="Science">
        <title>Draft genome sequence of the sexually transmitted pathogen Trichomonas vaginalis.</title>
        <authorList>
            <person name="Carlton J.M."/>
            <person name="Hirt R.P."/>
            <person name="Silva J.C."/>
            <person name="Delcher A.L."/>
            <person name="Schatz M."/>
            <person name="Zhao Q."/>
            <person name="Wortman J.R."/>
            <person name="Bidwell S.L."/>
            <person name="Alsmark U.C.M."/>
            <person name="Besteiro S."/>
            <person name="Sicheritz-Ponten T."/>
            <person name="Noel C.J."/>
            <person name="Dacks J.B."/>
            <person name="Foster P.G."/>
            <person name="Simillion C."/>
            <person name="Van de Peer Y."/>
            <person name="Miranda-Saavedra D."/>
            <person name="Barton G.J."/>
            <person name="Westrop G.D."/>
            <person name="Mueller S."/>
            <person name="Dessi D."/>
            <person name="Fiori P.L."/>
            <person name="Ren Q."/>
            <person name="Paulsen I."/>
            <person name="Zhang H."/>
            <person name="Bastida-Corcuera F.D."/>
            <person name="Simoes-Barbosa A."/>
            <person name="Brown M.T."/>
            <person name="Hayes R.D."/>
            <person name="Mukherjee M."/>
            <person name="Okumura C.Y."/>
            <person name="Schneider R."/>
            <person name="Smith A.J."/>
            <person name="Vanacova S."/>
            <person name="Villalvazo M."/>
            <person name="Haas B.J."/>
            <person name="Pertea M."/>
            <person name="Feldblyum T.V."/>
            <person name="Utterback T.R."/>
            <person name="Shu C.L."/>
            <person name="Osoegawa K."/>
            <person name="de Jong P.J."/>
            <person name="Hrdy I."/>
            <person name="Horvathova L."/>
            <person name="Zubacova Z."/>
            <person name="Dolezal P."/>
            <person name="Malik S.B."/>
            <person name="Logsdon J.M. Jr."/>
            <person name="Henze K."/>
            <person name="Gupta A."/>
            <person name="Wang C.C."/>
            <person name="Dunne R.L."/>
            <person name="Upcroft J.A."/>
            <person name="Upcroft P."/>
            <person name="White O."/>
            <person name="Salzberg S.L."/>
            <person name="Tang P."/>
            <person name="Chiu C.-H."/>
            <person name="Lee Y.-S."/>
            <person name="Embley T.M."/>
            <person name="Coombs G.H."/>
            <person name="Mottram J.C."/>
            <person name="Tachezy J."/>
            <person name="Fraser-Liggett C.M."/>
            <person name="Johnson P.J."/>
        </authorList>
    </citation>
    <scope>NUCLEOTIDE SEQUENCE [LARGE SCALE GENOMIC DNA]</scope>
    <source>
        <strain evidence="2">G3</strain>
    </source>
</reference>
<dbReference type="KEGG" id="tva:5466049"/>
<gene>
    <name evidence="2" type="ORF">TVAG_238850</name>
</gene>
<feature type="compositionally biased region" description="Basic and acidic residues" evidence="1">
    <location>
        <begin position="1"/>
        <end position="34"/>
    </location>
</feature>
<accession>A2DGB7</accession>
<evidence type="ECO:0000313" key="3">
    <source>
        <dbReference type="Proteomes" id="UP000001542"/>
    </source>
</evidence>
<dbReference type="InParanoid" id="A2DGB7"/>
<proteinExistence type="predicted"/>
<feature type="region of interest" description="Disordered" evidence="1">
    <location>
        <begin position="1"/>
        <end position="36"/>
    </location>
</feature>
<organism evidence="2 3">
    <name type="scientific">Trichomonas vaginalis (strain ATCC PRA-98 / G3)</name>
    <dbReference type="NCBI Taxonomy" id="412133"/>
    <lineage>
        <taxon>Eukaryota</taxon>
        <taxon>Metamonada</taxon>
        <taxon>Parabasalia</taxon>
        <taxon>Trichomonadida</taxon>
        <taxon>Trichomonadidae</taxon>
        <taxon>Trichomonas</taxon>
    </lineage>
</organism>
<dbReference type="EMBL" id="DS113197">
    <property type="protein sequence ID" value="EAY20513.1"/>
    <property type="molecule type" value="Genomic_DNA"/>
</dbReference>
<dbReference type="Proteomes" id="UP000001542">
    <property type="component" value="Unassembled WGS sequence"/>
</dbReference>
<reference evidence="2" key="1">
    <citation type="submission" date="2006-10" db="EMBL/GenBank/DDBJ databases">
        <authorList>
            <person name="Amadeo P."/>
            <person name="Zhao Q."/>
            <person name="Wortman J."/>
            <person name="Fraser-Liggett C."/>
            <person name="Carlton J."/>
        </authorList>
    </citation>
    <scope>NUCLEOTIDE SEQUENCE</scope>
    <source>
        <strain evidence="2">G3</strain>
    </source>
</reference>
<evidence type="ECO:0000256" key="1">
    <source>
        <dbReference type="SAM" id="MobiDB-lite"/>
    </source>
</evidence>
<dbReference type="VEuPathDB" id="TrichDB:TVAGG3_0966960"/>
<dbReference type="AlphaFoldDB" id="A2DGB7"/>
<sequence length="60" mass="6812">MDSPDRNIEDLDNDGKDNEAHIYHEGVRDSKQSIDPKANVKIPQEVLIPFYDVNATSQTK</sequence>